<organism evidence="2 3">
    <name type="scientific">Novipirellula aureliae</name>
    <dbReference type="NCBI Taxonomy" id="2527966"/>
    <lineage>
        <taxon>Bacteria</taxon>
        <taxon>Pseudomonadati</taxon>
        <taxon>Planctomycetota</taxon>
        <taxon>Planctomycetia</taxon>
        <taxon>Pirellulales</taxon>
        <taxon>Pirellulaceae</taxon>
        <taxon>Novipirellula</taxon>
    </lineage>
</organism>
<dbReference type="OrthoDB" id="284762at2"/>
<sequence>MSEHQRSFADLEARIRSAGRLITPSEDHRPRTLELARDCDCDAKTRRKLGGYFVCALFLFVILSPVFSYLSRYRTHFQGPTATEMQQRAAELETQANVGPSWSMFEAFDRWRKDQANVFQKTR</sequence>
<dbReference type="EMBL" id="SJPY01000006">
    <property type="protein sequence ID" value="TWU38914.1"/>
    <property type="molecule type" value="Genomic_DNA"/>
</dbReference>
<keyword evidence="1" id="KW-0812">Transmembrane</keyword>
<reference evidence="2 3" key="1">
    <citation type="submission" date="2019-02" db="EMBL/GenBank/DDBJ databases">
        <title>Deep-cultivation of Planctomycetes and their phenomic and genomic characterization uncovers novel biology.</title>
        <authorList>
            <person name="Wiegand S."/>
            <person name="Jogler M."/>
            <person name="Boedeker C."/>
            <person name="Pinto D."/>
            <person name="Vollmers J."/>
            <person name="Rivas-Marin E."/>
            <person name="Kohn T."/>
            <person name="Peeters S.H."/>
            <person name="Heuer A."/>
            <person name="Rast P."/>
            <person name="Oberbeckmann S."/>
            <person name="Bunk B."/>
            <person name="Jeske O."/>
            <person name="Meyerdierks A."/>
            <person name="Storesund J.E."/>
            <person name="Kallscheuer N."/>
            <person name="Luecker S."/>
            <person name="Lage O.M."/>
            <person name="Pohl T."/>
            <person name="Merkel B.J."/>
            <person name="Hornburger P."/>
            <person name="Mueller R.-W."/>
            <person name="Bruemmer F."/>
            <person name="Labrenz M."/>
            <person name="Spormann A.M."/>
            <person name="Op Den Camp H."/>
            <person name="Overmann J."/>
            <person name="Amann R."/>
            <person name="Jetten M.S.M."/>
            <person name="Mascher T."/>
            <person name="Medema M.H."/>
            <person name="Devos D.P."/>
            <person name="Kaster A.-K."/>
            <person name="Ovreas L."/>
            <person name="Rohde M."/>
            <person name="Galperin M.Y."/>
            <person name="Jogler C."/>
        </authorList>
    </citation>
    <scope>NUCLEOTIDE SEQUENCE [LARGE SCALE GENOMIC DNA]</scope>
    <source>
        <strain evidence="2 3">Q31b</strain>
    </source>
</reference>
<accession>A0A5C6DRS3</accession>
<proteinExistence type="predicted"/>
<dbReference type="AlphaFoldDB" id="A0A5C6DRS3"/>
<dbReference type="Proteomes" id="UP000315471">
    <property type="component" value="Unassembled WGS sequence"/>
</dbReference>
<evidence type="ECO:0008006" key="4">
    <source>
        <dbReference type="Google" id="ProtNLM"/>
    </source>
</evidence>
<keyword evidence="1" id="KW-0472">Membrane</keyword>
<keyword evidence="3" id="KW-1185">Reference proteome</keyword>
<comment type="caution">
    <text evidence="2">The sequence shown here is derived from an EMBL/GenBank/DDBJ whole genome shotgun (WGS) entry which is preliminary data.</text>
</comment>
<feature type="transmembrane region" description="Helical" evidence="1">
    <location>
        <begin position="50"/>
        <end position="70"/>
    </location>
</feature>
<protein>
    <recommendedName>
        <fullName evidence="4">Transmembrane protein</fullName>
    </recommendedName>
</protein>
<gene>
    <name evidence="2" type="ORF">Q31b_39920</name>
</gene>
<name>A0A5C6DRS3_9BACT</name>
<evidence type="ECO:0000256" key="1">
    <source>
        <dbReference type="SAM" id="Phobius"/>
    </source>
</evidence>
<evidence type="ECO:0000313" key="2">
    <source>
        <dbReference type="EMBL" id="TWU38914.1"/>
    </source>
</evidence>
<evidence type="ECO:0000313" key="3">
    <source>
        <dbReference type="Proteomes" id="UP000315471"/>
    </source>
</evidence>
<keyword evidence="1" id="KW-1133">Transmembrane helix</keyword>
<dbReference type="RefSeq" id="WP_146601207.1">
    <property type="nucleotide sequence ID" value="NZ_SJPY01000006.1"/>
</dbReference>